<keyword evidence="2" id="KW-0129">CBS domain</keyword>
<keyword evidence="3" id="KW-1133">Transmembrane helix</keyword>
<dbReference type="Gene3D" id="1.10.3080.10">
    <property type="entry name" value="Clc chloride channel"/>
    <property type="match status" value="1"/>
</dbReference>
<evidence type="ECO:0000256" key="2">
    <source>
        <dbReference type="ARBA" id="ARBA00023122"/>
    </source>
</evidence>
<dbReference type="PANTHER" id="PTHR11689">
    <property type="entry name" value="CHLORIDE CHANNEL PROTEIN CLC FAMILY MEMBER"/>
    <property type="match status" value="1"/>
</dbReference>
<keyword evidence="3" id="KW-0812">Transmembrane</keyword>
<protein>
    <submittedName>
        <fullName evidence="4">Uncharacterized protein</fullName>
    </submittedName>
</protein>
<dbReference type="GO" id="GO:0009705">
    <property type="term" value="C:plant-type vacuole membrane"/>
    <property type="evidence" value="ECO:0007669"/>
    <property type="project" value="TreeGrafter"/>
</dbReference>
<gene>
    <name evidence="4" type="ORF">ARALYDRAFT_898491</name>
</gene>
<evidence type="ECO:0000313" key="5">
    <source>
        <dbReference type="Proteomes" id="UP000008694"/>
    </source>
</evidence>
<dbReference type="STRING" id="81972.D7KZU2"/>
<reference evidence="5" key="1">
    <citation type="journal article" date="2011" name="Nat. Genet.">
        <title>The Arabidopsis lyrata genome sequence and the basis of rapid genome size change.</title>
        <authorList>
            <person name="Hu T.T."/>
            <person name="Pattyn P."/>
            <person name="Bakker E.G."/>
            <person name="Cao J."/>
            <person name="Cheng J.-F."/>
            <person name="Clark R.M."/>
            <person name="Fahlgren N."/>
            <person name="Fawcett J.A."/>
            <person name="Grimwood J."/>
            <person name="Gundlach H."/>
            <person name="Haberer G."/>
            <person name="Hollister J.D."/>
            <person name="Ossowski S."/>
            <person name="Ottilar R.P."/>
            <person name="Salamov A.A."/>
            <person name="Schneeberger K."/>
            <person name="Spannagl M."/>
            <person name="Wang X."/>
            <person name="Yang L."/>
            <person name="Nasrallah M.E."/>
            <person name="Bergelson J."/>
            <person name="Carrington J.C."/>
            <person name="Gaut B.S."/>
            <person name="Schmutz J."/>
            <person name="Mayer K.F.X."/>
            <person name="Van de Peer Y."/>
            <person name="Grigoriev I.V."/>
            <person name="Nordborg M."/>
            <person name="Weigel D."/>
            <person name="Guo Y.-L."/>
        </authorList>
    </citation>
    <scope>NUCLEOTIDE SEQUENCE [LARGE SCALE GENOMIC DNA]</scope>
    <source>
        <strain evidence="5">cv. MN47</strain>
    </source>
</reference>
<evidence type="ECO:0000256" key="3">
    <source>
        <dbReference type="SAM" id="Phobius"/>
    </source>
</evidence>
<dbReference type="GO" id="GO:0009671">
    <property type="term" value="F:nitrate:proton symporter activity"/>
    <property type="evidence" value="ECO:0007669"/>
    <property type="project" value="TreeGrafter"/>
</dbReference>
<dbReference type="SUPFAM" id="SSF81340">
    <property type="entry name" value="Clc chloride channel"/>
    <property type="match status" value="1"/>
</dbReference>
<dbReference type="AlphaFoldDB" id="D7KZU2"/>
<evidence type="ECO:0000256" key="1">
    <source>
        <dbReference type="ARBA" id="ARBA00022737"/>
    </source>
</evidence>
<proteinExistence type="predicted"/>
<keyword evidence="1" id="KW-0677">Repeat</keyword>
<keyword evidence="3" id="KW-0472">Membrane</keyword>
<dbReference type="Proteomes" id="UP000008694">
    <property type="component" value="Unassembled WGS sequence"/>
</dbReference>
<dbReference type="InterPro" id="IPR014743">
    <property type="entry name" value="Cl-channel_core"/>
</dbReference>
<dbReference type="EMBL" id="GL348715">
    <property type="protein sequence ID" value="EFH61646.1"/>
    <property type="molecule type" value="Genomic_DNA"/>
</dbReference>
<dbReference type="PANTHER" id="PTHR11689:SF155">
    <property type="entry name" value="CHLORIDE CHANNEL PROTEIN CLC-B"/>
    <property type="match status" value="1"/>
</dbReference>
<name>D7KZU2_ARALL</name>
<dbReference type="Gramene" id="scaffold_302461.1">
    <property type="protein sequence ID" value="scaffold_302461.1"/>
    <property type="gene ID" value="scaffold_302461.1"/>
</dbReference>
<dbReference type="eggNOG" id="KOG0474">
    <property type="taxonomic scope" value="Eukaryota"/>
</dbReference>
<evidence type="ECO:0000313" key="4">
    <source>
        <dbReference type="EMBL" id="EFH61646.1"/>
    </source>
</evidence>
<dbReference type="InterPro" id="IPR051280">
    <property type="entry name" value="Cl-channel/antiporter"/>
</dbReference>
<dbReference type="HOGENOM" id="CLU_166372_0_0_1"/>
<feature type="transmembrane region" description="Helical" evidence="3">
    <location>
        <begin position="92"/>
        <end position="117"/>
    </location>
</feature>
<sequence length="120" mass="13832">MAKWFDFLRRLRQTFLIFNLTIDIINENDLFKHDWRKRSKAQVLQYVFLKWTLACLVGLFTGLIATLINLAVENIAGYKLLAVGHFLTQERYVTGLMVLAGANLGLTLVASVLCIWLDLW</sequence>
<accession>D7KZU2</accession>
<organism evidence="5">
    <name type="scientific">Arabidopsis lyrata subsp. lyrata</name>
    <name type="common">Lyre-leaved rock-cress</name>
    <dbReference type="NCBI Taxonomy" id="81972"/>
    <lineage>
        <taxon>Eukaryota</taxon>
        <taxon>Viridiplantae</taxon>
        <taxon>Streptophyta</taxon>
        <taxon>Embryophyta</taxon>
        <taxon>Tracheophyta</taxon>
        <taxon>Spermatophyta</taxon>
        <taxon>Magnoliopsida</taxon>
        <taxon>eudicotyledons</taxon>
        <taxon>Gunneridae</taxon>
        <taxon>Pentapetalae</taxon>
        <taxon>rosids</taxon>
        <taxon>malvids</taxon>
        <taxon>Brassicales</taxon>
        <taxon>Brassicaceae</taxon>
        <taxon>Camelineae</taxon>
        <taxon>Arabidopsis</taxon>
    </lineage>
</organism>
<keyword evidence="5" id="KW-1185">Reference proteome</keyword>
<feature type="transmembrane region" description="Helical" evidence="3">
    <location>
        <begin position="46"/>
        <end position="72"/>
    </location>
</feature>